<feature type="transmembrane region" description="Helical" evidence="5">
    <location>
        <begin position="128"/>
        <end position="149"/>
    </location>
</feature>
<evidence type="ECO:0000256" key="5">
    <source>
        <dbReference type="SAM" id="Phobius"/>
    </source>
</evidence>
<feature type="transmembrane region" description="Helical" evidence="5">
    <location>
        <begin position="412"/>
        <end position="436"/>
    </location>
</feature>
<dbReference type="EMBL" id="JBHRYF010000008">
    <property type="protein sequence ID" value="MFC3660045.1"/>
    <property type="molecule type" value="Genomic_DNA"/>
</dbReference>
<proteinExistence type="predicted"/>
<comment type="caution">
    <text evidence="7">The sequence shown here is derived from an EMBL/GenBank/DDBJ whole genome shotgun (WGS) entry which is preliminary data.</text>
</comment>
<dbReference type="PANTHER" id="PTHR37422:SF21">
    <property type="entry name" value="EXOQ-LIKE PROTEIN"/>
    <property type="match status" value="1"/>
</dbReference>
<keyword evidence="7" id="KW-0436">Ligase</keyword>
<dbReference type="RefSeq" id="WP_386708792.1">
    <property type="nucleotide sequence ID" value="NZ_JBHRYF010000008.1"/>
</dbReference>
<keyword evidence="4 5" id="KW-0472">Membrane</keyword>
<feature type="transmembrane region" description="Helical" evidence="5">
    <location>
        <begin position="216"/>
        <end position="238"/>
    </location>
</feature>
<gene>
    <name evidence="7" type="ORF">ACFOM9_08205</name>
</gene>
<dbReference type="InterPro" id="IPR051533">
    <property type="entry name" value="WaaL-like"/>
</dbReference>
<dbReference type="Pfam" id="PF04932">
    <property type="entry name" value="Wzy_C"/>
    <property type="match status" value="1"/>
</dbReference>
<comment type="subcellular location">
    <subcellularLocation>
        <location evidence="1">Membrane</location>
        <topology evidence="1">Multi-pass membrane protein</topology>
    </subcellularLocation>
</comment>
<evidence type="ECO:0000313" key="8">
    <source>
        <dbReference type="Proteomes" id="UP001595724"/>
    </source>
</evidence>
<evidence type="ECO:0000256" key="1">
    <source>
        <dbReference type="ARBA" id="ARBA00004141"/>
    </source>
</evidence>
<feature type="domain" description="O-antigen ligase-related" evidence="6">
    <location>
        <begin position="221"/>
        <end position="373"/>
    </location>
</feature>
<accession>A0ABV7UST5</accession>
<feature type="transmembrane region" description="Helical" evidence="5">
    <location>
        <begin position="104"/>
        <end position="121"/>
    </location>
</feature>
<feature type="transmembrane region" description="Helical" evidence="5">
    <location>
        <begin position="25"/>
        <end position="53"/>
    </location>
</feature>
<sequence>MTNAAVADADLAPGVPRSGWHWAPYWVLAFVALWPAPGIAEGVLVLGALAAIIKLLVTRFRGGTELLSGPAWALTSALFFAYWLPQLFSAFDAVDTRHAFYKTATALRYLPFLWLVASAVADRRGRRITFGGLAIIAGVWTLDALLQALSGTSPLFWGLDALKQAIEHRPMCSAEEIAAVDRLSGILGPCNLKLGIVLASLSPFALYVAGRRFGSVGWIIAVALVGMVILLGGARASWITYALVLVFSGWRLLGWKKLAGVFAFGAVLLLVLTLTVPQVRERVERTSQALTADESGLDDALSGRGRIWGAALCMAREHPVNGVGARSFREAFPACDPEPDEIPAWGSGPAFHAHQIVLEILSETGLLGLLLWLSGAALAWRAWRYADADARDRARPAMLALAVTVFPFNTHLAFYSTFWGGLTLLLAALFAGSLLARREKLPAEVAAAE</sequence>
<evidence type="ECO:0000259" key="6">
    <source>
        <dbReference type="Pfam" id="PF04932"/>
    </source>
</evidence>
<keyword evidence="8" id="KW-1185">Reference proteome</keyword>
<feature type="transmembrane region" description="Helical" evidence="5">
    <location>
        <begin position="192"/>
        <end position="209"/>
    </location>
</feature>
<organism evidence="7 8">
    <name type="scientific">Luteimonas notoginsengisoli</name>
    <dbReference type="NCBI Taxonomy" id="1578200"/>
    <lineage>
        <taxon>Bacteria</taxon>
        <taxon>Pseudomonadati</taxon>
        <taxon>Pseudomonadota</taxon>
        <taxon>Gammaproteobacteria</taxon>
        <taxon>Lysobacterales</taxon>
        <taxon>Lysobacteraceae</taxon>
        <taxon>Luteimonas</taxon>
    </lineage>
</organism>
<evidence type="ECO:0000256" key="4">
    <source>
        <dbReference type="ARBA" id="ARBA00023136"/>
    </source>
</evidence>
<dbReference type="InterPro" id="IPR007016">
    <property type="entry name" value="O-antigen_ligase-rel_domated"/>
</dbReference>
<protein>
    <submittedName>
        <fullName evidence="7">O-antigen ligase family protein</fullName>
    </submittedName>
</protein>
<keyword evidence="2 5" id="KW-0812">Transmembrane</keyword>
<evidence type="ECO:0000313" key="7">
    <source>
        <dbReference type="EMBL" id="MFC3660045.1"/>
    </source>
</evidence>
<keyword evidence="3 5" id="KW-1133">Transmembrane helix</keyword>
<evidence type="ECO:0000256" key="2">
    <source>
        <dbReference type="ARBA" id="ARBA00022692"/>
    </source>
</evidence>
<feature type="transmembrane region" description="Helical" evidence="5">
    <location>
        <begin position="65"/>
        <end position="84"/>
    </location>
</feature>
<dbReference type="PANTHER" id="PTHR37422">
    <property type="entry name" value="TEICHURONIC ACID BIOSYNTHESIS PROTEIN TUAE"/>
    <property type="match status" value="1"/>
</dbReference>
<reference evidence="8" key="1">
    <citation type="journal article" date="2019" name="Int. J. Syst. Evol. Microbiol.">
        <title>The Global Catalogue of Microorganisms (GCM) 10K type strain sequencing project: providing services to taxonomists for standard genome sequencing and annotation.</title>
        <authorList>
            <consortium name="The Broad Institute Genomics Platform"/>
            <consortium name="The Broad Institute Genome Sequencing Center for Infectious Disease"/>
            <person name="Wu L."/>
            <person name="Ma J."/>
        </authorList>
    </citation>
    <scope>NUCLEOTIDE SEQUENCE [LARGE SCALE GENOMIC DNA]</scope>
    <source>
        <strain evidence="8">KCTC 42211</strain>
    </source>
</reference>
<dbReference type="GO" id="GO:0016874">
    <property type="term" value="F:ligase activity"/>
    <property type="evidence" value="ECO:0007669"/>
    <property type="project" value="UniProtKB-KW"/>
</dbReference>
<name>A0ABV7UST5_9GAMM</name>
<dbReference type="Proteomes" id="UP001595724">
    <property type="component" value="Unassembled WGS sequence"/>
</dbReference>
<feature type="transmembrane region" description="Helical" evidence="5">
    <location>
        <begin position="364"/>
        <end position="383"/>
    </location>
</feature>
<feature type="transmembrane region" description="Helical" evidence="5">
    <location>
        <begin position="258"/>
        <end position="276"/>
    </location>
</feature>
<evidence type="ECO:0000256" key="3">
    <source>
        <dbReference type="ARBA" id="ARBA00022989"/>
    </source>
</evidence>